<evidence type="ECO:0000256" key="1">
    <source>
        <dbReference type="ARBA" id="ARBA00004370"/>
    </source>
</evidence>
<dbReference type="InterPro" id="IPR027417">
    <property type="entry name" value="P-loop_NTPase"/>
</dbReference>
<evidence type="ECO:0000256" key="19">
    <source>
        <dbReference type="ARBA" id="ARBA00034006"/>
    </source>
</evidence>
<evidence type="ECO:0000256" key="3">
    <source>
        <dbReference type="ARBA" id="ARBA00022448"/>
    </source>
</evidence>
<dbReference type="InterPro" id="IPR000194">
    <property type="entry name" value="ATPase_F1/V1/A1_a/bsu_nucl-bd"/>
</dbReference>
<dbReference type="GO" id="GO:0030257">
    <property type="term" value="C:type III protein secretion system complex"/>
    <property type="evidence" value="ECO:0007669"/>
    <property type="project" value="InterPro"/>
</dbReference>
<evidence type="ECO:0000256" key="6">
    <source>
        <dbReference type="ARBA" id="ARBA00022781"/>
    </source>
</evidence>
<protein>
    <recommendedName>
        <fullName evidence="17">Type 3 secretion system ATPase</fullName>
        <ecNumber evidence="16">7.4.2.8</ecNumber>
    </recommendedName>
</protein>
<dbReference type="InterPro" id="IPR004100">
    <property type="entry name" value="ATPase_F1/V1/A1_a/bsu_N"/>
</dbReference>
<evidence type="ECO:0000256" key="10">
    <source>
        <dbReference type="ARBA" id="ARBA00023026"/>
    </source>
</evidence>
<dbReference type="GO" id="GO:0008564">
    <property type="term" value="F:protein-exporting ATPase activity"/>
    <property type="evidence" value="ECO:0007669"/>
    <property type="project" value="UniProtKB-EC"/>
</dbReference>
<evidence type="ECO:0000256" key="15">
    <source>
        <dbReference type="ARBA" id="ARBA00024342"/>
    </source>
</evidence>
<proteinExistence type="inferred from homology"/>
<keyword evidence="11" id="KW-0406">Ion transport</keyword>
<evidence type="ECO:0000256" key="18">
    <source>
        <dbReference type="ARBA" id="ARBA00026013"/>
    </source>
</evidence>
<dbReference type="GO" id="GO:0005524">
    <property type="term" value="F:ATP binding"/>
    <property type="evidence" value="ECO:0007669"/>
    <property type="project" value="UniProtKB-KW"/>
</dbReference>
<evidence type="ECO:0000256" key="9">
    <source>
        <dbReference type="ARBA" id="ARBA00022967"/>
    </source>
</evidence>
<dbReference type="NCBIfam" id="TIGR01026">
    <property type="entry name" value="fliI_yscN"/>
    <property type="match status" value="1"/>
</dbReference>
<dbReference type="GO" id="GO:0005737">
    <property type="term" value="C:cytoplasm"/>
    <property type="evidence" value="ECO:0007669"/>
    <property type="project" value="UniProtKB-SubCell"/>
</dbReference>
<feature type="domain" description="AAA+ ATPase" evidence="20">
    <location>
        <begin position="162"/>
        <end position="344"/>
    </location>
</feature>
<dbReference type="CDD" id="cd18117">
    <property type="entry name" value="ATP-synt_flagellum-secretory_path_III_N"/>
    <property type="match status" value="1"/>
</dbReference>
<dbReference type="InterPro" id="IPR003593">
    <property type="entry name" value="AAA+_ATPase"/>
</dbReference>
<dbReference type="Gene3D" id="3.40.50.12240">
    <property type="match status" value="1"/>
</dbReference>
<evidence type="ECO:0000256" key="13">
    <source>
        <dbReference type="ARBA" id="ARBA00023196"/>
    </source>
</evidence>
<dbReference type="FunFam" id="3.40.50.300:FF:002432">
    <property type="entry name" value="ATP synthase subunit alpha, mitochondrial"/>
    <property type="match status" value="1"/>
</dbReference>
<dbReference type="SUPFAM" id="SSF52540">
    <property type="entry name" value="P-loop containing nucleoside triphosphate hydrolases"/>
    <property type="match status" value="1"/>
</dbReference>
<keyword evidence="3" id="KW-0813">Transport</keyword>
<evidence type="ECO:0000256" key="4">
    <source>
        <dbReference type="ARBA" id="ARBA00022490"/>
    </source>
</evidence>
<dbReference type="InterPro" id="IPR020003">
    <property type="entry name" value="ATPase_a/bsu_AS"/>
</dbReference>
<evidence type="ECO:0000256" key="12">
    <source>
        <dbReference type="ARBA" id="ARBA00023136"/>
    </source>
</evidence>
<comment type="similarity">
    <text evidence="15">Belongs to the ATPase alpha/beta chains family. T3SS ATPase subfamily.</text>
</comment>
<evidence type="ECO:0000313" key="22">
    <source>
        <dbReference type="EMBL" id="SBV51255.1"/>
    </source>
</evidence>
<dbReference type="PANTHER" id="PTHR15184">
    <property type="entry name" value="ATP SYNTHASE"/>
    <property type="match status" value="1"/>
</dbReference>
<evidence type="ECO:0000256" key="16">
    <source>
        <dbReference type="ARBA" id="ARBA00024382"/>
    </source>
</evidence>
<comment type="subunit">
    <text evidence="18">F-type ATPases have 2 components, CF(1) - the catalytic core - and CF(0) - the membrane proton channel. CF(1) has five subunits: alpha(3), beta(3), gamma(1), delta(1), epsilon(1). CF(0) has four main subunits: a(1), b(1), b'(1) and c(9-12).</text>
</comment>
<evidence type="ECO:0000256" key="11">
    <source>
        <dbReference type="ARBA" id="ARBA00023065"/>
    </source>
</evidence>
<dbReference type="InterPro" id="IPR013380">
    <property type="entry name" value="ATPase_T3SS_SctN"/>
</dbReference>
<evidence type="ECO:0000256" key="7">
    <source>
        <dbReference type="ARBA" id="ARBA00022840"/>
    </source>
</evidence>
<keyword evidence="7" id="KW-0067">ATP-binding</keyword>
<dbReference type="GO" id="GO:0046933">
    <property type="term" value="F:proton-transporting ATP synthase activity, rotational mechanism"/>
    <property type="evidence" value="ECO:0007669"/>
    <property type="project" value="TreeGrafter"/>
</dbReference>
<dbReference type="STRING" id="56449.XBLMG947_2042"/>
<evidence type="ECO:0000256" key="14">
    <source>
        <dbReference type="ARBA" id="ARBA00023310"/>
    </source>
</evidence>
<dbReference type="OrthoDB" id="9803053at2"/>
<dbReference type="EC" id="7.4.2.8" evidence="16"/>
<dbReference type="InterPro" id="IPR005714">
    <property type="entry name" value="ATPase_T3SS_FliI/YscN"/>
</dbReference>
<evidence type="ECO:0000313" key="24">
    <source>
        <dbReference type="Proteomes" id="UP000239710"/>
    </source>
</evidence>
<dbReference type="Proteomes" id="UP000092503">
    <property type="component" value="Unassembled WGS sequence"/>
</dbReference>
<evidence type="ECO:0000256" key="2">
    <source>
        <dbReference type="ARBA" id="ARBA00004496"/>
    </source>
</evidence>
<dbReference type="CDD" id="cd01136">
    <property type="entry name" value="ATPase_flagellum-secretory_path_III"/>
    <property type="match status" value="1"/>
</dbReference>
<dbReference type="Pfam" id="PF00006">
    <property type="entry name" value="ATP-synt_ab"/>
    <property type="match status" value="1"/>
</dbReference>
<dbReference type="PROSITE" id="PS00152">
    <property type="entry name" value="ATPASE_ALPHA_BETA"/>
    <property type="match status" value="1"/>
</dbReference>
<reference evidence="22 23" key="1">
    <citation type="submission" date="2016-06" db="EMBL/GenBank/DDBJ databases">
        <authorList>
            <person name="Kjaerup R.B."/>
            <person name="Dalgaard T.S."/>
            <person name="Juul-Madsen H.R."/>
        </authorList>
    </citation>
    <scope>NUCLEOTIDE SEQUENCE [LARGE SCALE GENOMIC DNA]</scope>
    <source>
        <strain evidence="22">LMG947</strain>
    </source>
</reference>
<evidence type="ECO:0000256" key="17">
    <source>
        <dbReference type="ARBA" id="ARBA00024442"/>
    </source>
</evidence>
<keyword evidence="9" id="KW-1278">Translocase</keyword>
<keyword evidence="12" id="KW-0472">Membrane</keyword>
<dbReference type="InterPro" id="IPR050053">
    <property type="entry name" value="ATPase_alpha/beta_chains"/>
</dbReference>
<dbReference type="InterPro" id="IPR040627">
    <property type="entry name" value="T3SS_ATPase_C"/>
</dbReference>
<comment type="subcellular location">
    <subcellularLocation>
        <location evidence="2">Cytoplasm</location>
    </subcellularLocation>
    <subcellularLocation>
        <location evidence="1">Membrane</location>
    </subcellularLocation>
</comment>
<dbReference type="NCBIfam" id="TIGR02546">
    <property type="entry name" value="III_secr_ATP"/>
    <property type="match status" value="1"/>
</dbReference>
<accession>A0A1C3NLJ1</accession>
<keyword evidence="14" id="KW-0066">ATP synthesis</keyword>
<keyword evidence="4" id="KW-0963">Cytoplasm</keyword>
<dbReference type="AlphaFoldDB" id="A0A1C3NLJ1"/>
<keyword evidence="24" id="KW-1185">Reference proteome</keyword>
<dbReference type="GO" id="GO:0046961">
    <property type="term" value="F:proton-transporting ATPase activity, rotational mechanism"/>
    <property type="evidence" value="ECO:0007669"/>
    <property type="project" value="InterPro"/>
</dbReference>
<dbReference type="FunFam" id="3.40.50.12240:FF:000002">
    <property type="entry name" value="Flagellum-specific ATP synthase FliI"/>
    <property type="match status" value="1"/>
</dbReference>
<dbReference type="PANTHER" id="PTHR15184:SF9">
    <property type="entry name" value="SPI-1 TYPE 3 SECRETION SYSTEM ATPASE"/>
    <property type="match status" value="1"/>
</dbReference>
<keyword evidence="6" id="KW-0375">Hydrogen ion transport</keyword>
<gene>
    <name evidence="22" type="ORF">XBLMG947_2042</name>
    <name evidence="21" type="ORF">XbrCFBP1976_09405</name>
</gene>
<dbReference type="Proteomes" id="UP000239710">
    <property type="component" value="Unassembled WGS sequence"/>
</dbReference>
<name>A0A1C3NLJ1_9XANT</name>
<dbReference type="NCBIfam" id="NF006575">
    <property type="entry name" value="PRK09099.1"/>
    <property type="match status" value="1"/>
</dbReference>
<reference evidence="21 24" key="2">
    <citation type="submission" date="2016-08" db="EMBL/GenBank/DDBJ databases">
        <title>Evolution of the type three secretion system and type three effector repertoires in Xanthomonas.</title>
        <authorList>
            <person name="Merda D."/>
            <person name="Briand M."/>
            <person name="Bosis E."/>
            <person name="Rousseau C."/>
            <person name="Portier P."/>
            <person name="Jacques M.-A."/>
            <person name="Fischer-Le Saux M."/>
        </authorList>
    </citation>
    <scope>NUCLEOTIDE SEQUENCE [LARGE SCALE GENOMIC DNA]</scope>
    <source>
        <strain evidence="21 24">CFBP1976</strain>
    </source>
</reference>
<keyword evidence="13" id="KW-0139">CF(1)</keyword>
<evidence type="ECO:0000313" key="21">
    <source>
        <dbReference type="EMBL" id="PPV07022.1"/>
    </source>
</evidence>
<evidence type="ECO:0000256" key="5">
    <source>
        <dbReference type="ARBA" id="ARBA00022741"/>
    </source>
</evidence>
<dbReference type="GO" id="GO:0045259">
    <property type="term" value="C:proton-transporting ATP synthase complex"/>
    <property type="evidence" value="ECO:0007669"/>
    <property type="project" value="UniProtKB-KW"/>
</dbReference>
<organism evidence="22 23">
    <name type="scientific">Xanthomonas bromi</name>
    <dbReference type="NCBI Taxonomy" id="56449"/>
    <lineage>
        <taxon>Bacteria</taxon>
        <taxon>Pseudomonadati</taxon>
        <taxon>Pseudomonadota</taxon>
        <taxon>Gammaproteobacteria</taxon>
        <taxon>Lysobacterales</taxon>
        <taxon>Lysobacteraceae</taxon>
        <taxon>Xanthomonas</taxon>
    </lineage>
</organism>
<dbReference type="Pfam" id="PF18269">
    <property type="entry name" value="T3SS_ATPase_C"/>
    <property type="match status" value="1"/>
</dbReference>
<keyword evidence="8" id="KW-0653">Protein transport</keyword>
<comment type="catalytic activity">
    <reaction evidence="19">
        <text>ATP + H2O + cellular proteinSide 1 = ADP + phosphate + cellular proteinSide 2.</text>
        <dbReference type="EC" id="7.4.2.8"/>
    </reaction>
</comment>
<dbReference type="GO" id="GO:0016887">
    <property type="term" value="F:ATP hydrolysis activity"/>
    <property type="evidence" value="ECO:0007669"/>
    <property type="project" value="InterPro"/>
</dbReference>
<evidence type="ECO:0000256" key="8">
    <source>
        <dbReference type="ARBA" id="ARBA00022927"/>
    </source>
</evidence>
<dbReference type="GO" id="GO:0030254">
    <property type="term" value="P:protein secretion by the type III secretion system"/>
    <property type="evidence" value="ECO:0007669"/>
    <property type="project" value="InterPro"/>
</dbReference>
<keyword evidence="5" id="KW-0547">Nucleotide-binding</keyword>
<dbReference type="SMART" id="SM00382">
    <property type="entry name" value="AAA"/>
    <property type="match status" value="1"/>
</dbReference>
<dbReference type="EMBL" id="FLTX01000032">
    <property type="protein sequence ID" value="SBV51255.1"/>
    <property type="molecule type" value="Genomic_DNA"/>
</dbReference>
<evidence type="ECO:0000313" key="23">
    <source>
        <dbReference type="Proteomes" id="UP000092503"/>
    </source>
</evidence>
<keyword evidence="10" id="KW-0843">Virulence</keyword>
<dbReference type="RefSeq" id="WP_065468305.1">
    <property type="nucleotide sequence ID" value="NZ_FLTX01000032.1"/>
</dbReference>
<evidence type="ECO:0000259" key="20">
    <source>
        <dbReference type="SMART" id="SM00382"/>
    </source>
</evidence>
<sequence>MLAETPLLETALERELAALTIGRRYGKVVEVVGTMLKVAGVQVSLGEVCELRQRDGSLLQRAEVVGFSRDLALLAPFGELVGLSRETRVIGLGRPLAVPVGPELLGRVLDGLGEPADGQGAITCETWVPIQAQAPDPMRRRLIEQPMPTGVRIVDGLMTLGEGQRMGIFAAAGVGKSTLMGMFARGTQCDVNVIVLIGERGREVREFIELILGEDGLARSVVVCATSDRSSIERAKAAYVGTAIAEYFRDRGLRVLLMMDSLTRFARAQREIGLAAGEPPTRRGFPPSVFAELPRLLERAGMGESGSITAFYTVLAEDDTGSDPIAEEVRGILDGHLILSREIAAKNQYPAIDVLASLSRVMSQIASADHTQAAGRLRRLLAKYNEVETLVQVGEYRQGSDAVADEAIDRIDAIRDFLSQPTDQLSDYESTLEQLASVIDDA</sequence>
<dbReference type="EMBL" id="MDCE01000011">
    <property type="protein sequence ID" value="PPV07022.1"/>
    <property type="molecule type" value="Genomic_DNA"/>
</dbReference>
<dbReference type="Pfam" id="PF02874">
    <property type="entry name" value="ATP-synt_ab_N"/>
    <property type="match status" value="1"/>
</dbReference>